<dbReference type="Gene3D" id="1.10.472.80">
    <property type="entry name" value="Ypt/Rab-GAP domain of gyp1p, domain 3"/>
    <property type="match status" value="1"/>
</dbReference>
<dbReference type="KEGG" id="spar:SPRG_03144"/>
<sequence length="842" mass="94534">MAPTTTSPTRKGRRGSATEDLVAWHGMSVKNFTAMVASGLPASLRRRAFWMDVISTELKTRSRTKMSQGFISFVASASTGGPTAVPTQAMVAPAAIHPDASVLSGRRLRQVRPSTLLDDKHMVELVSELKDSKFVLIDTTLAPFVLAMSSVLLPELHARSDLIKVLTFILHREQLPHNDRCILPYGDTTPIVLDTFESVLQTLNPKLHAKLTDWRLPRVECLTTLLLLPLSPSFPAQLRLRAMDHILVNGCVGLVSMVMAYLHRHTERIVACGTSDDFQSLCDEPTETWLPPAQTDEFWKECADAHKSHFLHLYAQHAIQMRAKHMTFRSDSSAAKYLHEQRPSLQFAFRHYDWVGFNVDHTLAEFKTEHLLKTSFERAYTKIQAAFLNLKTSGAPGWQPHLAHRGLAIDTVRGNFLFFGSNGDILCGYHGSREIPLHQLNWQYPLPRRAETDWMIIHTVPEMIFPQLFAWLIDIYEHGAITDEEIGYVRPHDEVLHEMEFILPRSAYSVLSAIAFDAATAYYAADFLPTLLATPEVLLRYNANVRTTLEHIRSNAKKRMFLLTNSSWEHTNAVLQYSIGKDWVHFFDVIVTKSMPSVFFDAFNTQRFMEVPIVHSGSKSLAPLTTPMLERGHVYAGGNITEFMLTLGPKAKVCYIGDHLLHDIVLPAENVVAPWATVAIIGESSLLFRYLDKGHVTAEQVQRFMWSVLFGTPKRVEARCRPAGPFFYLDVGGVYSQWGKKINATSILCVDSISRLHEQHDTMSVDLLVQARLNRRRDSVRTRASATTTTTLGPTTGATANTTLEKLAHLLHPNRVTGLASFSTNQCSETPGATNRRHSTHA</sequence>
<name>A0A067CN36_SAPPC</name>
<dbReference type="SUPFAM" id="SSF47923">
    <property type="entry name" value="Ypt/Rab-GAP domain of gyp1p"/>
    <property type="match status" value="1"/>
</dbReference>
<dbReference type="GeneID" id="24125673"/>
<organism evidence="6 7">
    <name type="scientific">Saprolegnia parasitica (strain CBS 223.65)</name>
    <dbReference type="NCBI Taxonomy" id="695850"/>
    <lineage>
        <taxon>Eukaryota</taxon>
        <taxon>Sar</taxon>
        <taxon>Stramenopiles</taxon>
        <taxon>Oomycota</taxon>
        <taxon>Saprolegniomycetes</taxon>
        <taxon>Saprolegniales</taxon>
        <taxon>Saprolegniaceae</taxon>
        <taxon>Saprolegnia</taxon>
    </lineage>
</organism>
<evidence type="ECO:0000256" key="1">
    <source>
        <dbReference type="ARBA" id="ARBA00009589"/>
    </source>
</evidence>
<dbReference type="RefSeq" id="XP_012197127.1">
    <property type="nucleotide sequence ID" value="XM_012341737.1"/>
</dbReference>
<keyword evidence="4" id="KW-0460">Magnesium</keyword>
<dbReference type="OMA" id="DEPTETW"/>
<dbReference type="OrthoDB" id="10252832at2759"/>
<dbReference type="InterPro" id="IPR035969">
    <property type="entry name" value="Rab-GAP_TBC_sf"/>
</dbReference>
<dbReference type="PANTHER" id="PTHR12103:SF12">
    <property type="entry name" value="FI20020P1"/>
    <property type="match status" value="1"/>
</dbReference>
<dbReference type="STRING" id="695850.A0A067CN36"/>
<dbReference type="VEuPathDB" id="FungiDB:SPRG_03144"/>
<dbReference type="EMBL" id="KK583196">
    <property type="protein sequence ID" value="KDO31928.1"/>
    <property type="molecule type" value="Genomic_DNA"/>
</dbReference>
<dbReference type="InterPro" id="IPR036412">
    <property type="entry name" value="HAD-like_sf"/>
</dbReference>
<dbReference type="GO" id="GO:0046872">
    <property type="term" value="F:metal ion binding"/>
    <property type="evidence" value="ECO:0007669"/>
    <property type="project" value="UniProtKB-KW"/>
</dbReference>
<evidence type="ECO:0000256" key="2">
    <source>
        <dbReference type="ARBA" id="ARBA00022723"/>
    </source>
</evidence>
<dbReference type="Proteomes" id="UP000030745">
    <property type="component" value="Unassembled WGS sequence"/>
</dbReference>
<dbReference type="AlphaFoldDB" id="A0A067CN36"/>
<comment type="similarity">
    <text evidence="1">Belongs to the 5'(3')-deoxyribonucleotidase family.</text>
</comment>
<dbReference type="Pfam" id="PF05761">
    <property type="entry name" value="5_nucleotid"/>
    <property type="match status" value="1"/>
</dbReference>
<evidence type="ECO:0000313" key="6">
    <source>
        <dbReference type="EMBL" id="KDO31928.1"/>
    </source>
</evidence>
<protein>
    <submittedName>
        <fullName evidence="6">Uncharacterized protein</fullName>
    </submittedName>
</protein>
<keyword evidence="2" id="KW-0479">Metal-binding</keyword>
<evidence type="ECO:0000256" key="3">
    <source>
        <dbReference type="ARBA" id="ARBA00022801"/>
    </source>
</evidence>
<gene>
    <name evidence="6" type="ORF">SPRG_03144</name>
</gene>
<evidence type="ECO:0000256" key="5">
    <source>
        <dbReference type="SAM" id="MobiDB-lite"/>
    </source>
</evidence>
<accession>A0A067CN36</accession>
<keyword evidence="7" id="KW-1185">Reference proteome</keyword>
<dbReference type="SUPFAM" id="SSF56784">
    <property type="entry name" value="HAD-like"/>
    <property type="match status" value="1"/>
</dbReference>
<feature type="region of interest" description="Disordered" evidence="5">
    <location>
        <begin position="822"/>
        <end position="842"/>
    </location>
</feature>
<keyword evidence="3" id="KW-0378">Hydrolase</keyword>
<dbReference type="InterPro" id="IPR008380">
    <property type="entry name" value="HAD-SF_hydro_IG_5-nucl"/>
</dbReference>
<reference evidence="6 7" key="1">
    <citation type="journal article" date="2013" name="PLoS Genet.">
        <title>Distinctive expansion of potential virulence genes in the genome of the oomycete fish pathogen Saprolegnia parasitica.</title>
        <authorList>
            <person name="Jiang R.H."/>
            <person name="de Bruijn I."/>
            <person name="Haas B.J."/>
            <person name="Belmonte R."/>
            <person name="Lobach L."/>
            <person name="Christie J."/>
            <person name="van den Ackerveken G."/>
            <person name="Bottin A."/>
            <person name="Bulone V."/>
            <person name="Diaz-Moreno S.M."/>
            <person name="Dumas B."/>
            <person name="Fan L."/>
            <person name="Gaulin E."/>
            <person name="Govers F."/>
            <person name="Grenville-Briggs L.J."/>
            <person name="Horner N.R."/>
            <person name="Levin J.Z."/>
            <person name="Mammella M."/>
            <person name="Meijer H.J."/>
            <person name="Morris P."/>
            <person name="Nusbaum C."/>
            <person name="Oome S."/>
            <person name="Phillips A.J."/>
            <person name="van Rooyen D."/>
            <person name="Rzeszutek E."/>
            <person name="Saraiva M."/>
            <person name="Secombes C.J."/>
            <person name="Seidl M.F."/>
            <person name="Snel B."/>
            <person name="Stassen J.H."/>
            <person name="Sykes S."/>
            <person name="Tripathy S."/>
            <person name="van den Berg H."/>
            <person name="Vega-Arreguin J.C."/>
            <person name="Wawra S."/>
            <person name="Young S.K."/>
            <person name="Zeng Q."/>
            <person name="Dieguez-Uribeondo J."/>
            <person name="Russ C."/>
            <person name="Tyler B.M."/>
            <person name="van West P."/>
        </authorList>
    </citation>
    <scope>NUCLEOTIDE SEQUENCE [LARGE SCALE GENOMIC DNA]</scope>
    <source>
        <strain evidence="6 7">CBS 223.65</strain>
    </source>
</reference>
<dbReference type="GO" id="GO:0008253">
    <property type="term" value="F:5'-nucleotidase activity"/>
    <property type="evidence" value="ECO:0007669"/>
    <property type="project" value="TreeGrafter"/>
</dbReference>
<feature type="compositionally biased region" description="Polar residues" evidence="5">
    <location>
        <begin position="822"/>
        <end position="833"/>
    </location>
</feature>
<dbReference type="Gene3D" id="3.40.50.1000">
    <property type="entry name" value="HAD superfamily/HAD-like"/>
    <property type="match status" value="1"/>
</dbReference>
<evidence type="ECO:0000256" key="4">
    <source>
        <dbReference type="ARBA" id="ARBA00022842"/>
    </source>
</evidence>
<dbReference type="PANTHER" id="PTHR12103">
    <property type="entry name" value="5'-NUCLEOTIDASE DOMAIN-CONTAINING"/>
    <property type="match status" value="1"/>
</dbReference>
<evidence type="ECO:0000313" key="7">
    <source>
        <dbReference type="Proteomes" id="UP000030745"/>
    </source>
</evidence>
<feature type="region of interest" description="Disordered" evidence="5">
    <location>
        <begin position="779"/>
        <end position="798"/>
    </location>
</feature>
<proteinExistence type="inferred from homology"/>
<dbReference type="InterPro" id="IPR023214">
    <property type="entry name" value="HAD_sf"/>
</dbReference>
<feature type="compositionally biased region" description="Low complexity" evidence="5">
    <location>
        <begin position="782"/>
        <end position="798"/>
    </location>
</feature>